<feature type="region of interest" description="Disordered" evidence="1">
    <location>
        <begin position="17"/>
        <end position="40"/>
    </location>
</feature>
<evidence type="ECO:0000313" key="2">
    <source>
        <dbReference type="EMBL" id="MEA3572550.1"/>
    </source>
</evidence>
<reference evidence="2 3" key="1">
    <citation type="submission" date="2023-12" db="EMBL/GenBank/DDBJ databases">
        <title>Whole genome sequencing of Paenibacillus phoenicis isolated from the Phoenix Mars Lander spacecraft assembly facility.</title>
        <authorList>
            <person name="Garcia A."/>
            <person name="Venkateswaran K."/>
        </authorList>
    </citation>
    <scope>NUCLEOTIDE SEQUENCE [LARGE SCALE GENOMIC DNA]</scope>
    <source>
        <strain evidence="2 3">3PO2SA</strain>
    </source>
</reference>
<comment type="caution">
    <text evidence="2">The sequence shown here is derived from an EMBL/GenBank/DDBJ whole genome shotgun (WGS) entry which is preliminary data.</text>
</comment>
<keyword evidence="3" id="KW-1185">Reference proteome</keyword>
<dbReference type="Proteomes" id="UP001292216">
    <property type="component" value="Unassembled WGS sequence"/>
</dbReference>
<gene>
    <name evidence="2" type="ORF">U9M73_21720</name>
</gene>
<organism evidence="2 3">
    <name type="scientific">Paenibacillus phoenicis</name>
    <dbReference type="NCBI Taxonomy" id="554117"/>
    <lineage>
        <taxon>Bacteria</taxon>
        <taxon>Bacillati</taxon>
        <taxon>Bacillota</taxon>
        <taxon>Bacilli</taxon>
        <taxon>Bacillales</taxon>
        <taxon>Paenibacillaceae</taxon>
        <taxon>Paenibacillus</taxon>
    </lineage>
</organism>
<evidence type="ECO:0000256" key="1">
    <source>
        <dbReference type="SAM" id="MobiDB-lite"/>
    </source>
</evidence>
<proteinExistence type="predicted"/>
<feature type="compositionally biased region" description="Low complexity" evidence="1">
    <location>
        <begin position="17"/>
        <end position="26"/>
    </location>
</feature>
<protein>
    <submittedName>
        <fullName evidence="2">Uncharacterized protein</fullName>
    </submittedName>
</protein>
<feature type="compositionally biased region" description="Polar residues" evidence="1">
    <location>
        <begin position="27"/>
        <end position="37"/>
    </location>
</feature>
<sequence length="81" mass="9005">MLTLAACGAKNNDMNKGNMMNDGANASTEMNNSSGSNEMGQEMMGEEMKDGEMGQDMMGNEMKDNEMMVIPIYWCSIFRRC</sequence>
<evidence type="ECO:0000313" key="3">
    <source>
        <dbReference type="Proteomes" id="UP001292216"/>
    </source>
</evidence>
<dbReference type="EMBL" id="JAYERP010000002">
    <property type="protein sequence ID" value="MEA3572550.1"/>
    <property type="molecule type" value="Genomic_DNA"/>
</dbReference>
<dbReference type="RefSeq" id="WP_009224441.1">
    <property type="nucleotide sequence ID" value="NZ_CBCSKM010000019.1"/>
</dbReference>
<name>A0ABU5PRL3_9BACL</name>
<accession>A0ABU5PRL3</accession>